<dbReference type="GO" id="GO:0000981">
    <property type="term" value="F:DNA-binding transcription factor activity, RNA polymerase II-specific"/>
    <property type="evidence" value="ECO:0007669"/>
    <property type="project" value="InterPro"/>
</dbReference>
<feature type="compositionally biased region" description="Basic and acidic residues" evidence="8">
    <location>
        <begin position="413"/>
        <end position="434"/>
    </location>
</feature>
<dbReference type="PANTHER" id="PTHR31313:SF81">
    <property type="entry name" value="TY1 ENHANCER ACTIVATOR"/>
    <property type="match status" value="1"/>
</dbReference>
<evidence type="ECO:0000256" key="5">
    <source>
        <dbReference type="ARBA" id="ARBA00023125"/>
    </source>
</evidence>
<feature type="region of interest" description="Disordered" evidence="8">
    <location>
        <begin position="186"/>
        <end position="273"/>
    </location>
</feature>
<feature type="compositionally biased region" description="Basic and acidic residues" evidence="8">
    <location>
        <begin position="27"/>
        <end position="39"/>
    </location>
</feature>
<dbReference type="GO" id="GO:0003677">
    <property type="term" value="F:DNA binding"/>
    <property type="evidence" value="ECO:0007669"/>
    <property type="project" value="UniProtKB-KW"/>
</dbReference>
<dbReference type="InterPro" id="IPR001138">
    <property type="entry name" value="Zn2Cys6_DnaBD"/>
</dbReference>
<evidence type="ECO:0000256" key="6">
    <source>
        <dbReference type="ARBA" id="ARBA00023163"/>
    </source>
</evidence>
<dbReference type="PANTHER" id="PTHR31313">
    <property type="entry name" value="TY1 ENHANCER ACTIVATOR"/>
    <property type="match status" value="1"/>
</dbReference>
<keyword evidence="5 10" id="KW-0238">DNA-binding</keyword>
<feature type="region of interest" description="Disordered" evidence="8">
    <location>
        <begin position="820"/>
        <end position="919"/>
    </location>
</feature>
<organism evidence="10">
    <name type="scientific">Phaffia rhodozyma</name>
    <name type="common">Yeast</name>
    <name type="synonym">Xanthophyllomyces dendrorhous</name>
    <dbReference type="NCBI Taxonomy" id="264483"/>
    <lineage>
        <taxon>Eukaryota</taxon>
        <taxon>Fungi</taxon>
        <taxon>Dikarya</taxon>
        <taxon>Basidiomycota</taxon>
        <taxon>Agaricomycotina</taxon>
        <taxon>Tremellomycetes</taxon>
        <taxon>Cystofilobasidiales</taxon>
        <taxon>Mrakiaceae</taxon>
        <taxon>Phaffia</taxon>
    </lineage>
</organism>
<keyword evidence="3" id="KW-0862">Zinc</keyword>
<evidence type="ECO:0000256" key="8">
    <source>
        <dbReference type="SAM" id="MobiDB-lite"/>
    </source>
</evidence>
<feature type="compositionally biased region" description="Low complexity" evidence="8">
    <location>
        <begin position="132"/>
        <end position="142"/>
    </location>
</feature>
<feature type="compositionally biased region" description="Polar residues" evidence="8">
    <location>
        <begin position="539"/>
        <end position="550"/>
    </location>
</feature>
<dbReference type="PROSITE" id="PS00463">
    <property type="entry name" value="ZN2_CY6_FUNGAL_1"/>
    <property type="match status" value="2"/>
</dbReference>
<feature type="region of interest" description="Disordered" evidence="8">
    <location>
        <begin position="510"/>
        <end position="550"/>
    </location>
</feature>
<keyword evidence="2" id="KW-0479">Metal-binding</keyword>
<feature type="region of interest" description="Disordered" evidence="8">
    <location>
        <begin position="1"/>
        <end position="156"/>
    </location>
</feature>
<feature type="region of interest" description="Disordered" evidence="8">
    <location>
        <begin position="366"/>
        <end position="457"/>
    </location>
</feature>
<dbReference type="GO" id="GO:0008270">
    <property type="term" value="F:zinc ion binding"/>
    <property type="evidence" value="ECO:0007669"/>
    <property type="project" value="InterPro"/>
</dbReference>
<name>A0A0F7SRP9_PHARH</name>
<evidence type="ECO:0000256" key="2">
    <source>
        <dbReference type="ARBA" id="ARBA00022723"/>
    </source>
</evidence>
<evidence type="ECO:0000256" key="7">
    <source>
        <dbReference type="ARBA" id="ARBA00023242"/>
    </source>
</evidence>
<evidence type="ECO:0000313" key="10">
    <source>
        <dbReference type="EMBL" id="CED84136.1"/>
    </source>
</evidence>
<feature type="compositionally biased region" description="Acidic residues" evidence="8">
    <location>
        <begin position="778"/>
        <end position="787"/>
    </location>
</feature>
<dbReference type="CDD" id="cd00067">
    <property type="entry name" value="GAL4"/>
    <property type="match status" value="2"/>
</dbReference>
<feature type="compositionally biased region" description="Basic and acidic residues" evidence="8">
    <location>
        <begin position="820"/>
        <end position="835"/>
    </location>
</feature>
<dbReference type="GO" id="GO:0005634">
    <property type="term" value="C:nucleus"/>
    <property type="evidence" value="ECO:0007669"/>
    <property type="project" value="UniProtKB-SubCell"/>
</dbReference>
<keyword evidence="6" id="KW-0804">Transcription</keyword>
<sequence length="958" mass="104800">MSVVRDGFGNQDGGGGEGVAIVSAHPSTEHHSATERPNDRPTQPRLHSIRPGKSSGPTNSIISSPPPPQQQQQQRQPYQQPPESSLHSPSRSRSIRPSSSPRSSRLDDTCRTLSVDGPFLSPLSPPRPPHPHSISRQPSPVAASPPPPGFRPDDSYYTSLSEHIHRLEQQQQQEQEGIQLGIDQDQSYHSHLHSHEDKHSELVFTRSSCTSTTPTSTSTTITTPIPTPTPTPIPTSTSTSTSTSILIPSGRGKQAESERAGQPIRQSSPVQPVGQDPALAMVMAAVAQASADAQAEADAAQVARHAQAAPLCRPTGKPAEKTSIACARCRAQKLKCQGGKPCARCVKQNVGHSCVYVADVRRRGISKKKKQAQRIREAETRNKEEEIPPPAPPPPEEEEEKDGDEVDEGEEAGDAKGKADKRQEHERLVQKVDRTGSSGIISQAEDSSYPSEESLLSLTTSGSIPQMMDLSTTDVHNSHSSSLQAHLAAAVVEDDAFSFDYVHGSLDHYPDPNPHLHSHPHPDHPSHLDPLGQGGPGPSTMSHLQSTSNGPVELGLGMDIALGMDLGIGMGVGVGMGMGMGMSMGMNMGLGLGKPNRTSIACHRCRRQKLKCLGVVGEPCPRCKKQGVGDTCTYMAHIRRRGKSGSKRSMEEIESMIPEPVKKPKRRRRQRPKSQLLISDLLDDGEEDEHTEIDEVDGEHHHHHHHHHLLEQGSENDEQGPLEGEVVVVSDSNQLDIQLLAQVQAQAQAQAEAAEQDDLYHHHYHPHHHHHDPQTDIYTDEQTDPQDDDPHGHQQPLLRPSTVDTEFSDQLLKHQHYFESHHDHHHEHDQEHGHEDEDEDEHVHTNSNSIVRSGTDDEDGTHAIPVDGPPSDSHHLRLPSSDTHLPSHKQHDHSHHDDGHLNDPQAFGHPSPSIGFENEQLSLPLPLPFNIPLPNTSSYDAFFASTRPGPEDDEDGEI</sequence>
<feature type="compositionally biased region" description="Acidic residues" evidence="8">
    <location>
        <begin position="681"/>
        <end position="697"/>
    </location>
</feature>
<dbReference type="PROSITE" id="PS50048">
    <property type="entry name" value="ZN2_CY6_FUNGAL_2"/>
    <property type="match status" value="2"/>
</dbReference>
<keyword evidence="4" id="KW-0805">Transcription regulation</keyword>
<feature type="compositionally biased region" description="Low complexity" evidence="8">
    <location>
        <begin position="445"/>
        <end position="457"/>
    </location>
</feature>
<dbReference type="AlphaFoldDB" id="A0A0F7SRP9"/>
<feature type="compositionally biased region" description="Low complexity" evidence="8">
    <location>
        <begin position="234"/>
        <end position="249"/>
    </location>
</feature>
<evidence type="ECO:0000256" key="4">
    <source>
        <dbReference type="ARBA" id="ARBA00023015"/>
    </source>
</evidence>
<evidence type="ECO:0000259" key="9">
    <source>
        <dbReference type="PROSITE" id="PS50048"/>
    </source>
</evidence>
<comment type="subcellular location">
    <subcellularLocation>
        <location evidence="1">Nucleus</location>
    </subcellularLocation>
</comment>
<dbReference type="EMBL" id="LN483157">
    <property type="protein sequence ID" value="CED84136.1"/>
    <property type="molecule type" value="Genomic_DNA"/>
</dbReference>
<feature type="region of interest" description="Disordered" evidence="8">
    <location>
        <begin position="763"/>
        <end position="799"/>
    </location>
</feature>
<feature type="compositionally biased region" description="Acidic residues" evidence="8">
    <location>
        <begin position="395"/>
        <end position="412"/>
    </location>
</feature>
<dbReference type="Gene3D" id="4.10.240.10">
    <property type="entry name" value="Zn(2)-C6 fungal-type DNA-binding domain"/>
    <property type="match status" value="2"/>
</dbReference>
<feature type="compositionally biased region" description="Basic and acidic residues" evidence="8">
    <location>
        <begin position="374"/>
        <end position="386"/>
    </location>
</feature>
<feature type="region of interest" description="Disordered" evidence="8">
    <location>
        <begin position="640"/>
        <end position="720"/>
    </location>
</feature>
<accession>A0A0F7SRP9</accession>
<feature type="compositionally biased region" description="Basic residues" evidence="8">
    <location>
        <begin position="663"/>
        <end position="672"/>
    </location>
</feature>
<evidence type="ECO:0000256" key="1">
    <source>
        <dbReference type="ARBA" id="ARBA00004123"/>
    </source>
</evidence>
<feature type="compositionally biased region" description="Low complexity" evidence="8">
    <location>
        <begin position="70"/>
        <end position="103"/>
    </location>
</feature>
<feature type="compositionally biased region" description="Low complexity" evidence="8">
    <location>
        <begin position="207"/>
        <end position="224"/>
    </location>
</feature>
<feature type="domain" description="Zn(2)-C6 fungal-type" evidence="9">
    <location>
        <begin position="601"/>
        <end position="634"/>
    </location>
</feature>
<protein>
    <submittedName>
        <fullName evidence="10">Zn(2)-C6 fungal-type DNA-binding domain</fullName>
    </submittedName>
</protein>
<dbReference type="Pfam" id="PF00172">
    <property type="entry name" value="Zn_clus"/>
    <property type="match status" value="2"/>
</dbReference>
<reference evidence="10" key="1">
    <citation type="submission" date="2014-08" db="EMBL/GenBank/DDBJ databases">
        <authorList>
            <person name="Sharma Rahul"/>
            <person name="Thines Marco"/>
        </authorList>
    </citation>
    <scope>NUCLEOTIDE SEQUENCE</scope>
</reference>
<feature type="domain" description="Zn(2)-C6 fungal-type" evidence="9">
    <location>
        <begin position="325"/>
        <end position="356"/>
    </location>
</feature>
<dbReference type="InterPro" id="IPR036864">
    <property type="entry name" value="Zn2-C6_fun-type_DNA-bd_sf"/>
</dbReference>
<dbReference type="SMART" id="SM00066">
    <property type="entry name" value="GAL4"/>
    <property type="match status" value="2"/>
</dbReference>
<proteinExistence type="predicted"/>
<dbReference type="InterPro" id="IPR051615">
    <property type="entry name" value="Transcr_Regulatory_Elem"/>
</dbReference>
<evidence type="ECO:0000256" key="3">
    <source>
        <dbReference type="ARBA" id="ARBA00022833"/>
    </source>
</evidence>
<dbReference type="SUPFAM" id="SSF57701">
    <property type="entry name" value="Zn2/Cys6 DNA-binding domain"/>
    <property type="match status" value="2"/>
</dbReference>
<keyword evidence="7" id="KW-0539">Nucleus</keyword>